<organism evidence="2">
    <name type="scientific">Rhipicephalus microplus</name>
    <name type="common">Cattle tick</name>
    <name type="synonym">Boophilus microplus</name>
    <dbReference type="NCBI Taxonomy" id="6941"/>
    <lineage>
        <taxon>Eukaryota</taxon>
        <taxon>Metazoa</taxon>
        <taxon>Ecdysozoa</taxon>
        <taxon>Arthropoda</taxon>
        <taxon>Chelicerata</taxon>
        <taxon>Arachnida</taxon>
        <taxon>Acari</taxon>
        <taxon>Parasitiformes</taxon>
        <taxon>Ixodida</taxon>
        <taxon>Ixodoidea</taxon>
        <taxon>Ixodidae</taxon>
        <taxon>Rhipicephalinae</taxon>
        <taxon>Rhipicephalus</taxon>
        <taxon>Boophilus</taxon>
    </lineage>
</organism>
<feature type="signal peptide" evidence="1">
    <location>
        <begin position="1"/>
        <end position="26"/>
    </location>
</feature>
<feature type="chain" id="PRO_5027027167" evidence="1">
    <location>
        <begin position="27"/>
        <end position="181"/>
    </location>
</feature>
<evidence type="ECO:0000313" key="2">
    <source>
        <dbReference type="EMBL" id="NOV40836.1"/>
    </source>
</evidence>
<sequence>MRLLSRYRATLVFCAFYSTLSTQIMGEKVHGTATAFTVFENFPFALAVFDMDQDGDLDCVSAIRTQFDKSEPSATYVWMFKGNNPRNVTFHIKPGPTFDTSTYTMDDDYEHEYHANFYFSDYKNCVIFGMPHLDTDECMLWVTKKVKDDVPPICTDKYKENCDMQVMAYDQETCGEYADYE</sequence>
<dbReference type="GO" id="GO:0043176">
    <property type="term" value="F:amine binding"/>
    <property type="evidence" value="ECO:0007669"/>
    <property type="project" value="InterPro"/>
</dbReference>
<accession>A0A6M2D4B8</accession>
<dbReference type="GO" id="GO:0030682">
    <property type="term" value="P:symbiont-mediated perturbation of host defenses"/>
    <property type="evidence" value="ECO:0007669"/>
    <property type="project" value="InterPro"/>
</dbReference>
<dbReference type="InterPro" id="IPR012674">
    <property type="entry name" value="Calycin"/>
</dbReference>
<dbReference type="EMBL" id="GHWJ01008099">
    <property type="protein sequence ID" value="NOV40836.1"/>
    <property type="molecule type" value="Transcribed_RNA"/>
</dbReference>
<dbReference type="SUPFAM" id="SSF50814">
    <property type="entry name" value="Lipocalins"/>
    <property type="match status" value="1"/>
</dbReference>
<proteinExistence type="predicted"/>
<dbReference type="AlphaFoldDB" id="A0A6M2D4B8"/>
<dbReference type="Pfam" id="PF02098">
    <property type="entry name" value="His_binding"/>
    <property type="match status" value="1"/>
</dbReference>
<dbReference type="Gene3D" id="2.40.128.20">
    <property type="match status" value="1"/>
</dbReference>
<dbReference type="OrthoDB" id="6517099at2759"/>
<dbReference type="VEuPathDB" id="VectorBase:LOC119178483"/>
<reference evidence="2" key="1">
    <citation type="submission" date="2019-09" db="EMBL/GenBank/DDBJ databases">
        <title>Organ-specific transcriptomic study of the physiology of the cattle tick, Rhipicephalus microplus.</title>
        <authorList>
            <person name="Tirloni L."/>
            <person name="Braz G."/>
            <person name="Gandara A.C.P."/>
            <person name="Sabadin G.A."/>
            <person name="da Silva R.M."/>
            <person name="Guizzo M.G."/>
            <person name="Machado J.A."/>
            <person name="Costa E.P."/>
            <person name="Gomes H.F."/>
            <person name="Moraes J."/>
            <person name="Mota M.B.S."/>
            <person name="Mesquita R.D."/>
            <person name="Alvarenga P.H."/>
            <person name="Alves F."/>
            <person name="Seixas A."/>
            <person name="da Fonseca R.N."/>
            <person name="Fogaca A."/>
            <person name="Logullo C."/>
            <person name="Tanaka A."/>
            <person name="Daffre S."/>
            <person name="Termignoni C."/>
            <person name="Vaz I.S.Jr."/>
            <person name="Oliveira P.L."/>
            <person name="Ribeiro J.M."/>
        </authorList>
    </citation>
    <scope>NUCLEOTIDE SEQUENCE</scope>
    <source>
        <strain evidence="2">Porto Alegre</strain>
    </source>
</reference>
<protein>
    <submittedName>
        <fullName evidence="2">Putative lipocalin-5 1</fullName>
    </submittedName>
</protein>
<keyword evidence="1" id="KW-0732">Signal</keyword>
<dbReference type="InterPro" id="IPR002970">
    <property type="entry name" value="Tick_his-bd"/>
</dbReference>
<evidence type="ECO:0000256" key="1">
    <source>
        <dbReference type="SAM" id="SignalP"/>
    </source>
</evidence>
<name>A0A6M2D4B8_RHIMP</name>